<name>A0A9N9DQD4_9GLOM</name>
<reference evidence="1" key="1">
    <citation type="submission" date="2021-06" db="EMBL/GenBank/DDBJ databases">
        <authorList>
            <person name="Kallberg Y."/>
            <person name="Tangrot J."/>
            <person name="Rosling A."/>
        </authorList>
    </citation>
    <scope>NUCLEOTIDE SEQUENCE</scope>
    <source>
        <strain evidence="1">MA453B</strain>
    </source>
</reference>
<sequence>MLADGSTCIVISNSHCFVQITVEMIIENNAVKKMIVEMIVKVTVSY</sequence>
<organism evidence="1 2">
    <name type="scientific">Dentiscutata erythropus</name>
    <dbReference type="NCBI Taxonomy" id="1348616"/>
    <lineage>
        <taxon>Eukaryota</taxon>
        <taxon>Fungi</taxon>
        <taxon>Fungi incertae sedis</taxon>
        <taxon>Mucoromycota</taxon>
        <taxon>Glomeromycotina</taxon>
        <taxon>Glomeromycetes</taxon>
        <taxon>Diversisporales</taxon>
        <taxon>Gigasporaceae</taxon>
        <taxon>Dentiscutata</taxon>
    </lineage>
</organism>
<keyword evidence="2" id="KW-1185">Reference proteome</keyword>
<dbReference type="AlphaFoldDB" id="A0A9N9DQD4"/>
<protein>
    <submittedName>
        <fullName evidence="1">19095_t:CDS:1</fullName>
    </submittedName>
</protein>
<dbReference type="Proteomes" id="UP000789405">
    <property type="component" value="Unassembled WGS sequence"/>
</dbReference>
<evidence type="ECO:0000313" key="2">
    <source>
        <dbReference type="Proteomes" id="UP000789405"/>
    </source>
</evidence>
<comment type="caution">
    <text evidence="1">The sequence shown here is derived from an EMBL/GenBank/DDBJ whole genome shotgun (WGS) entry which is preliminary data.</text>
</comment>
<evidence type="ECO:0000313" key="1">
    <source>
        <dbReference type="EMBL" id="CAG8649148.1"/>
    </source>
</evidence>
<proteinExistence type="predicted"/>
<dbReference type="EMBL" id="CAJVPY010005729">
    <property type="protein sequence ID" value="CAG8649148.1"/>
    <property type="molecule type" value="Genomic_DNA"/>
</dbReference>
<gene>
    <name evidence="1" type="ORF">DERYTH_LOCUS10087</name>
</gene>
<accession>A0A9N9DQD4</accession>